<comment type="caution">
    <text evidence="2">The sequence shown here is derived from an EMBL/GenBank/DDBJ whole genome shotgun (WGS) entry which is preliminary data.</text>
</comment>
<dbReference type="Pfam" id="PF26130">
    <property type="entry name" value="PB1-like"/>
    <property type="match status" value="1"/>
</dbReference>
<protein>
    <recommendedName>
        <fullName evidence="1">PB1-like domain-containing protein</fullName>
    </recommendedName>
</protein>
<dbReference type="AlphaFoldDB" id="A0A9J5VY02"/>
<gene>
    <name evidence="2" type="ORF">H5410_064930</name>
</gene>
<dbReference type="OrthoDB" id="1328712at2759"/>
<evidence type="ECO:0000259" key="1">
    <source>
        <dbReference type="Pfam" id="PF26130"/>
    </source>
</evidence>
<reference evidence="2" key="1">
    <citation type="submission" date="2020-09" db="EMBL/GenBank/DDBJ databases">
        <title>De no assembly of potato wild relative species, Solanum commersonii.</title>
        <authorList>
            <person name="Cho K."/>
        </authorList>
    </citation>
    <scope>NUCLEOTIDE SEQUENCE</scope>
    <source>
        <strain evidence="2">LZ3.2</strain>
        <tissue evidence="2">Leaf</tissue>
    </source>
</reference>
<sequence>MSNLCNRRTDDNKFQNFWLFKKCNRRSKFAELFLDLGQLQFLDVDNMATRYLNLRFKFGGILVSEVGPIYVGGRTEYVENVDEDHLSIPELADYAKSFGISDIPQNRM</sequence>
<evidence type="ECO:0000313" key="3">
    <source>
        <dbReference type="Proteomes" id="UP000824120"/>
    </source>
</evidence>
<evidence type="ECO:0000313" key="2">
    <source>
        <dbReference type="EMBL" id="KAG5568058.1"/>
    </source>
</evidence>
<name>A0A9J5VY02_SOLCO</name>
<keyword evidence="3" id="KW-1185">Reference proteome</keyword>
<dbReference type="EMBL" id="JACXVP010000266">
    <property type="protein sequence ID" value="KAG5568058.1"/>
    <property type="molecule type" value="Genomic_DNA"/>
</dbReference>
<proteinExistence type="predicted"/>
<accession>A0A9J5VY02</accession>
<dbReference type="Proteomes" id="UP000824120">
    <property type="component" value="Unassembled WGS sequence"/>
</dbReference>
<feature type="domain" description="PB1-like" evidence="1">
    <location>
        <begin position="51"/>
        <end position="103"/>
    </location>
</feature>
<dbReference type="InterPro" id="IPR058594">
    <property type="entry name" value="PB1-like_dom_pln"/>
</dbReference>
<organism evidence="2 3">
    <name type="scientific">Solanum commersonii</name>
    <name type="common">Commerson's wild potato</name>
    <name type="synonym">Commerson's nightshade</name>
    <dbReference type="NCBI Taxonomy" id="4109"/>
    <lineage>
        <taxon>Eukaryota</taxon>
        <taxon>Viridiplantae</taxon>
        <taxon>Streptophyta</taxon>
        <taxon>Embryophyta</taxon>
        <taxon>Tracheophyta</taxon>
        <taxon>Spermatophyta</taxon>
        <taxon>Magnoliopsida</taxon>
        <taxon>eudicotyledons</taxon>
        <taxon>Gunneridae</taxon>
        <taxon>Pentapetalae</taxon>
        <taxon>asterids</taxon>
        <taxon>lamiids</taxon>
        <taxon>Solanales</taxon>
        <taxon>Solanaceae</taxon>
        <taxon>Solanoideae</taxon>
        <taxon>Solaneae</taxon>
        <taxon>Solanum</taxon>
    </lineage>
</organism>